<dbReference type="EMBL" id="QJSP01000008">
    <property type="protein sequence ID" value="PYE16282.1"/>
    <property type="molecule type" value="Genomic_DNA"/>
</dbReference>
<dbReference type="GO" id="GO:0016747">
    <property type="term" value="F:acyltransferase activity, transferring groups other than amino-acyl groups"/>
    <property type="evidence" value="ECO:0007669"/>
    <property type="project" value="InterPro"/>
</dbReference>
<reference evidence="2 3" key="1">
    <citation type="submission" date="2018-06" db="EMBL/GenBank/DDBJ databases">
        <title>Genomic Encyclopedia of Type Strains, Phase IV (KMG-IV): sequencing the most valuable type-strain genomes for metagenomic binning, comparative biology and taxonomic classification.</title>
        <authorList>
            <person name="Goeker M."/>
        </authorList>
    </citation>
    <scope>NUCLEOTIDE SEQUENCE [LARGE SCALE GENOMIC DNA]</scope>
    <source>
        <strain evidence="2 3">DSM 45521</strain>
    </source>
</reference>
<accession>A0A318RN71</accession>
<dbReference type="RefSeq" id="WP_110470169.1">
    <property type="nucleotide sequence ID" value="NZ_QJSP01000008.1"/>
</dbReference>
<comment type="caution">
    <text evidence="2">The sequence shown here is derived from an EMBL/GenBank/DDBJ whole genome shotgun (WGS) entry which is preliminary data.</text>
</comment>
<protein>
    <submittedName>
        <fullName evidence="2">Acetyl-CoA acetyltransferase</fullName>
    </submittedName>
</protein>
<dbReference type="Gene3D" id="3.40.47.10">
    <property type="match status" value="1"/>
</dbReference>
<evidence type="ECO:0000313" key="3">
    <source>
        <dbReference type="Proteomes" id="UP000247591"/>
    </source>
</evidence>
<dbReference type="SUPFAM" id="SSF53901">
    <property type="entry name" value="Thiolase-like"/>
    <property type="match status" value="2"/>
</dbReference>
<dbReference type="InterPro" id="IPR002155">
    <property type="entry name" value="Thiolase"/>
</dbReference>
<gene>
    <name evidence="2" type="ORF">DFR67_10833</name>
</gene>
<organism evidence="2 3">
    <name type="scientific">Williamsia limnetica</name>
    <dbReference type="NCBI Taxonomy" id="882452"/>
    <lineage>
        <taxon>Bacteria</taxon>
        <taxon>Bacillati</taxon>
        <taxon>Actinomycetota</taxon>
        <taxon>Actinomycetes</taxon>
        <taxon>Mycobacteriales</taxon>
        <taxon>Nocardiaceae</taxon>
        <taxon>Williamsia</taxon>
    </lineage>
</organism>
<keyword evidence="2" id="KW-0808">Transferase</keyword>
<dbReference type="AlphaFoldDB" id="A0A318RN71"/>
<proteinExistence type="predicted"/>
<dbReference type="OrthoDB" id="9785768at2"/>
<dbReference type="InterPro" id="IPR055140">
    <property type="entry name" value="Thiolase_C_2"/>
</dbReference>
<name>A0A318RN71_WILLI</name>
<dbReference type="Proteomes" id="UP000247591">
    <property type="component" value="Unassembled WGS sequence"/>
</dbReference>
<dbReference type="PANTHER" id="PTHR42870:SF2">
    <property type="entry name" value="LIPID-TRANSFER PROTEIN, PUTATIVE-RELATED"/>
    <property type="match status" value="1"/>
</dbReference>
<feature type="domain" description="Thiolase C-terminal" evidence="1">
    <location>
        <begin position="251"/>
        <end position="371"/>
    </location>
</feature>
<dbReference type="CDD" id="cd00829">
    <property type="entry name" value="SCP-x_thiolase"/>
    <property type="match status" value="1"/>
</dbReference>
<evidence type="ECO:0000259" key="1">
    <source>
        <dbReference type="Pfam" id="PF22691"/>
    </source>
</evidence>
<sequence>MTPQLNVAIAGMGLTDQGRHTGSSGRELRRQALDLALADAGLTRPDIDGYILIGASFEDLRYLGLSPAFAYSLMTGGASPTASVLVAAGAIATGQATTIACVYGEAYSSAPPKLLPHTTGGTERDIRSYSYGYPYLYGMVGPASTYALAARRHMELYGTTSEDLGRVAVVERDYACVRPGTQGYGQPITLTDHQESRMIVDPLRLLDCSRPTDGGAAIIVTSDERAADLTDHPVSVLGGGTSHAIETWWKETMFESMNVDRAARTALGQAQLSIDDIDVAQLYAPFTIAVLMQLEEYGFCAPGEGGSFVAEGHTGPTGSIPTNTGGGQLSGFYATGFTPLSEGILQMRGQAPSSQIPDARTCLVSGSGGNGGIQGSWSHATLVLGADR</sequence>
<dbReference type="PANTHER" id="PTHR42870">
    <property type="entry name" value="ACETYL-COA C-ACETYLTRANSFERASE"/>
    <property type="match status" value="1"/>
</dbReference>
<evidence type="ECO:0000313" key="2">
    <source>
        <dbReference type="EMBL" id="PYE16282.1"/>
    </source>
</evidence>
<keyword evidence="3" id="KW-1185">Reference proteome</keyword>
<dbReference type="InterPro" id="IPR016039">
    <property type="entry name" value="Thiolase-like"/>
</dbReference>
<dbReference type="PIRSF" id="PIRSF000429">
    <property type="entry name" value="Ac-CoA_Ac_transf"/>
    <property type="match status" value="1"/>
</dbReference>
<dbReference type="Pfam" id="PF22691">
    <property type="entry name" value="Thiolase_C_1"/>
    <property type="match status" value="1"/>
</dbReference>